<sequence>MAFYYVGAAVIVAGLARIWFLWRTLLRQLPNLSRHLVLF</sequence>
<dbReference type="EMBL" id="CADIKZ010000007">
    <property type="protein sequence ID" value="CAB3873350.1"/>
    <property type="molecule type" value="Genomic_DNA"/>
</dbReference>
<keyword evidence="1" id="KW-1133">Transmembrane helix</keyword>
<keyword evidence="1" id="KW-0472">Membrane</keyword>
<keyword evidence="1" id="KW-0812">Transmembrane</keyword>
<dbReference type="AlphaFoldDB" id="A0A6S7D5J9"/>
<feature type="transmembrane region" description="Helical" evidence="1">
    <location>
        <begin position="6"/>
        <end position="26"/>
    </location>
</feature>
<name>A0A6S7D5J9_9BURK</name>
<evidence type="ECO:0000256" key="1">
    <source>
        <dbReference type="SAM" id="Phobius"/>
    </source>
</evidence>
<dbReference type="Proteomes" id="UP000494203">
    <property type="component" value="Unassembled WGS sequence"/>
</dbReference>
<keyword evidence="3" id="KW-1185">Reference proteome</keyword>
<reference evidence="2 3" key="1">
    <citation type="submission" date="2020-04" db="EMBL/GenBank/DDBJ databases">
        <authorList>
            <person name="De Canck E."/>
        </authorList>
    </citation>
    <scope>NUCLEOTIDE SEQUENCE [LARGE SCALE GENOMIC DNA]</scope>
    <source>
        <strain evidence="2 3">LMG 26788</strain>
    </source>
</reference>
<accession>A0A6S7D5J9</accession>
<organism evidence="2 3">
    <name type="scientific">Achromobacter pulmonis</name>
    <dbReference type="NCBI Taxonomy" id="1389932"/>
    <lineage>
        <taxon>Bacteria</taxon>
        <taxon>Pseudomonadati</taxon>
        <taxon>Pseudomonadota</taxon>
        <taxon>Betaproteobacteria</taxon>
        <taxon>Burkholderiales</taxon>
        <taxon>Alcaligenaceae</taxon>
        <taxon>Achromobacter</taxon>
    </lineage>
</organism>
<evidence type="ECO:0000313" key="2">
    <source>
        <dbReference type="EMBL" id="CAB3873350.1"/>
    </source>
</evidence>
<evidence type="ECO:0000313" key="3">
    <source>
        <dbReference type="Proteomes" id="UP000494203"/>
    </source>
</evidence>
<protein>
    <submittedName>
        <fullName evidence="2">Uncharacterized protein</fullName>
    </submittedName>
</protein>
<proteinExistence type="predicted"/>
<gene>
    <name evidence="2" type="ORF">LMG26788_02895</name>
</gene>